<dbReference type="PANTHER" id="PTHR35043:SF7">
    <property type="entry name" value="TRANSCRIPTION FACTOR DOMAIN-CONTAINING PROTEIN"/>
    <property type="match status" value="1"/>
</dbReference>
<evidence type="ECO:0000313" key="4">
    <source>
        <dbReference type="Proteomes" id="UP000076532"/>
    </source>
</evidence>
<protein>
    <submittedName>
        <fullName evidence="3">Uncharacterized protein</fullName>
    </submittedName>
</protein>
<feature type="transmembrane region" description="Helical" evidence="1">
    <location>
        <begin position="60"/>
        <end position="80"/>
    </location>
</feature>
<name>A0A166WPV0_9AGAM</name>
<sequence length="478" mass="52842">MPFAVLLVSLSLLQGCIAPAVNDIANAAPPLLEATRSFTSSGSTSDVCNNLSGCRSLDGIIVSCLTTISACILVAVHPNISTPAPRGEMKFYSMLHADSWIGLLLASWVEAIKAVGTSLLVPEWVLALAVRQFLQARYCAGILEQARVEAAVEAADEAITQNNRNKTQEGQLSHLRQLEFELRRNNRSWTTTHAFFINMGGFHSYRNGNPMFPLAYEDVLARVKSRSLFPPTLDELRDNSKGDALSKSIAVFQTLWFVVQCIARHIENRAITNLEIMTLAYTVITVAMYAAWWNKPLNVRYPIRVLVQGGKEEVSAKRTPTFERSGIIGYVRRNEDRLVILLSGEAIFLSGIIGLALAMVFGAIHCAAWSFAFPSLAEQRVWRVCAIAIVAIPLALTVALVVFMVFNPGPPVPFNQAQPLPTGHSAYTYHIPLICMYLCAFMYIPARIFLLGLSFSTLRHLPLSAYQTIQWTTFIPHI</sequence>
<feature type="transmembrane region" description="Helical" evidence="1">
    <location>
        <begin position="346"/>
        <end position="372"/>
    </location>
</feature>
<dbReference type="STRING" id="436010.A0A166WPV0"/>
<evidence type="ECO:0000256" key="1">
    <source>
        <dbReference type="SAM" id="Phobius"/>
    </source>
</evidence>
<dbReference type="OrthoDB" id="3061561at2759"/>
<feature type="signal peptide" evidence="2">
    <location>
        <begin position="1"/>
        <end position="18"/>
    </location>
</feature>
<dbReference type="PANTHER" id="PTHR35043">
    <property type="entry name" value="TRANSCRIPTION FACTOR DOMAIN-CONTAINING PROTEIN"/>
    <property type="match status" value="1"/>
</dbReference>
<gene>
    <name evidence="3" type="ORF">FIBSPDRAFT_924328</name>
</gene>
<accession>A0A166WPV0</accession>
<evidence type="ECO:0000256" key="2">
    <source>
        <dbReference type="SAM" id="SignalP"/>
    </source>
</evidence>
<feature type="chain" id="PRO_5007881940" evidence="2">
    <location>
        <begin position="19"/>
        <end position="478"/>
    </location>
</feature>
<feature type="transmembrane region" description="Helical" evidence="1">
    <location>
        <begin position="426"/>
        <end position="450"/>
    </location>
</feature>
<dbReference type="Proteomes" id="UP000076532">
    <property type="component" value="Unassembled WGS sequence"/>
</dbReference>
<evidence type="ECO:0000313" key="3">
    <source>
        <dbReference type="EMBL" id="KZP33978.1"/>
    </source>
</evidence>
<dbReference type="AlphaFoldDB" id="A0A166WPV0"/>
<keyword evidence="1" id="KW-0812">Transmembrane</keyword>
<keyword evidence="2" id="KW-0732">Signal</keyword>
<proteinExistence type="predicted"/>
<feature type="transmembrane region" description="Helical" evidence="1">
    <location>
        <begin position="384"/>
        <end position="406"/>
    </location>
</feature>
<keyword evidence="1" id="KW-0472">Membrane</keyword>
<dbReference type="EMBL" id="KV417481">
    <property type="protein sequence ID" value="KZP33978.1"/>
    <property type="molecule type" value="Genomic_DNA"/>
</dbReference>
<keyword evidence="4" id="KW-1185">Reference proteome</keyword>
<keyword evidence="1" id="KW-1133">Transmembrane helix</keyword>
<organism evidence="3 4">
    <name type="scientific">Athelia psychrophila</name>
    <dbReference type="NCBI Taxonomy" id="1759441"/>
    <lineage>
        <taxon>Eukaryota</taxon>
        <taxon>Fungi</taxon>
        <taxon>Dikarya</taxon>
        <taxon>Basidiomycota</taxon>
        <taxon>Agaricomycotina</taxon>
        <taxon>Agaricomycetes</taxon>
        <taxon>Agaricomycetidae</taxon>
        <taxon>Atheliales</taxon>
        <taxon>Atheliaceae</taxon>
        <taxon>Athelia</taxon>
    </lineage>
</organism>
<feature type="transmembrane region" description="Helical" evidence="1">
    <location>
        <begin position="274"/>
        <end position="292"/>
    </location>
</feature>
<reference evidence="3 4" key="1">
    <citation type="journal article" date="2016" name="Mol. Biol. Evol.">
        <title>Comparative Genomics of Early-Diverging Mushroom-Forming Fungi Provides Insights into the Origins of Lignocellulose Decay Capabilities.</title>
        <authorList>
            <person name="Nagy L.G."/>
            <person name="Riley R."/>
            <person name="Tritt A."/>
            <person name="Adam C."/>
            <person name="Daum C."/>
            <person name="Floudas D."/>
            <person name="Sun H."/>
            <person name="Yadav J.S."/>
            <person name="Pangilinan J."/>
            <person name="Larsson K.H."/>
            <person name="Matsuura K."/>
            <person name="Barry K."/>
            <person name="Labutti K."/>
            <person name="Kuo R."/>
            <person name="Ohm R.A."/>
            <person name="Bhattacharya S.S."/>
            <person name="Shirouzu T."/>
            <person name="Yoshinaga Y."/>
            <person name="Martin F.M."/>
            <person name="Grigoriev I.V."/>
            <person name="Hibbett D.S."/>
        </authorList>
    </citation>
    <scope>NUCLEOTIDE SEQUENCE [LARGE SCALE GENOMIC DNA]</scope>
    <source>
        <strain evidence="3 4">CBS 109695</strain>
    </source>
</reference>